<gene>
    <name evidence="2" type="ORF">F4Y60_09875</name>
</gene>
<dbReference type="AlphaFoldDB" id="A0A6B0Y049"/>
<dbReference type="Pfam" id="PF13185">
    <property type="entry name" value="GAF_2"/>
    <property type="match status" value="1"/>
</dbReference>
<evidence type="ECO:0000313" key="2">
    <source>
        <dbReference type="EMBL" id="MXY34374.1"/>
    </source>
</evidence>
<comment type="caution">
    <text evidence="2">The sequence shown here is derived from an EMBL/GenBank/DDBJ whole genome shotgun (WGS) entry which is preliminary data.</text>
</comment>
<protein>
    <submittedName>
        <fullName evidence="2">GAF domain-containing protein</fullName>
    </submittedName>
</protein>
<organism evidence="2">
    <name type="scientific">Boseongicola sp. SB0664_bin_43</name>
    <dbReference type="NCBI Taxonomy" id="2604844"/>
    <lineage>
        <taxon>Bacteria</taxon>
        <taxon>Pseudomonadati</taxon>
        <taxon>Pseudomonadota</taxon>
        <taxon>Alphaproteobacteria</taxon>
        <taxon>Rhodobacterales</taxon>
        <taxon>Paracoccaceae</taxon>
        <taxon>Boseongicola</taxon>
    </lineage>
</organism>
<feature type="domain" description="GAF" evidence="1">
    <location>
        <begin position="19"/>
        <end position="142"/>
    </location>
</feature>
<dbReference type="InterPro" id="IPR003018">
    <property type="entry name" value="GAF"/>
</dbReference>
<name>A0A6B0Y049_9RHOB</name>
<dbReference type="EMBL" id="VXRY01000392">
    <property type="protein sequence ID" value="MXY34374.1"/>
    <property type="molecule type" value="Genomic_DNA"/>
</dbReference>
<proteinExistence type="predicted"/>
<dbReference type="Gene3D" id="3.30.450.40">
    <property type="match status" value="1"/>
</dbReference>
<reference evidence="2" key="1">
    <citation type="submission" date="2019-09" db="EMBL/GenBank/DDBJ databases">
        <title>Characterisation of the sponge microbiome using genome-centric metagenomics.</title>
        <authorList>
            <person name="Engelberts J.P."/>
            <person name="Robbins S.J."/>
            <person name="De Goeij J.M."/>
            <person name="Aranda M."/>
            <person name="Bell S.C."/>
            <person name="Webster N.S."/>
        </authorList>
    </citation>
    <scope>NUCLEOTIDE SEQUENCE</scope>
    <source>
        <strain evidence="2">SB0664_bin_43</strain>
    </source>
</reference>
<dbReference type="InterPro" id="IPR029016">
    <property type="entry name" value="GAF-like_dom_sf"/>
</dbReference>
<accession>A0A6B0Y049</accession>
<evidence type="ECO:0000259" key="1">
    <source>
        <dbReference type="Pfam" id="PF13185"/>
    </source>
</evidence>
<sequence>MEIADALATGRDQPRTTYRALERLVDRTIGVKLFTLMEIDHDRDVAWRSYTNMPDAYPLQGEKPRMQNRWSEIVDDRHEIFVANSFEEIAEVFADHALIRSLGCESCLNLPVVIRGRLRGTLNCLHEAGHYTPERVAAARSLKPAGALAFLMAESTRNEGGGANG</sequence>
<dbReference type="SUPFAM" id="SSF55781">
    <property type="entry name" value="GAF domain-like"/>
    <property type="match status" value="1"/>
</dbReference>